<organism evidence="1 2">
    <name type="scientific">Clostridium taeniosporum</name>
    <dbReference type="NCBI Taxonomy" id="394958"/>
    <lineage>
        <taxon>Bacteria</taxon>
        <taxon>Bacillati</taxon>
        <taxon>Bacillota</taxon>
        <taxon>Clostridia</taxon>
        <taxon>Eubacteriales</taxon>
        <taxon>Clostridiaceae</taxon>
        <taxon>Clostridium</taxon>
    </lineage>
</organism>
<dbReference type="OrthoDB" id="9886312at2"/>
<evidence type="ECO:0000313" key="1">
    <source>
        <dbReference type="EMBL" id="AOR24636.1"/>
    </source>
</evidence>
<dbReference type="EMBL" id="CP017253">
    <property type="protein sequence ID" value="AOR24636.1"/>
    <property type="molecule type" value="Genomic_DNA"/>
</dbReference>
<name>A0A1D7XMT1_9CLOT</name>
<evidence type="ECO:0008006" key="3">
    <source>
        <dbReference type="Google" id="ProtNLM"/>
    </source>
</evidence>
<keyword evidence="2" id="KW-1185">Reference proteome</keyword>
<protein>
    <recommendedName>
        <fullName evidence="3">Transposase</fullName>
    </recommendedName>
</protein>
<evidence type="ECO:0000313" key="2">
    <source>
        <dbReference type="Proteomes" id="UP000094652"/>
    </source>
</evidence>
<sequence>METKKSKITLKEVMGMDLAIRKVIKNFDKKEINTDLWWKDSYVYESTNIINDAEKRGEERGKREKSLEIANRLLLMGLKVEEISDVIGLPVNELYNLKA</sequence>
<gene>
    <name evidence="1" type="ORF">BGI42_13195</name>
</gene>
<dbReference type="KEGG" id="ctae:BGI42_13195"/>
<dbReference type="AlphaFoldDB" id="A0A1D7XMT1"/>
<proteinExistence type="predicted"/>
<reference evidence="2" key="1">
    <citation type="submission" date="2016-09" db="EMBL/GenBank/DDBJ databases">
        <title>Genomics of Clostridium taeniosporum, an organism which forms endospores with ribbon-like appendages.</title>
        <authorList>
            <person name="Walker J.R."/>
        </authorList>
    </citation>
    <scope>NUCLEOTIDE SEQUENCE [LARGE SCALE GENOMIC DNA]</scope>
    <source>
        <strain evidence="2">1/k</strain>
    </source>
</reference>
<accession>A0A1D7XMT1</accession>
<dbReference type="RefSeq" id="WP_069680762.1">
    <property type="nucleotide sequence ID" value="NZ_CP017253.2"/>
</dbReference>
<dbReference type="Proteomes" id="UP000094652">
    <property type="component" value="Chromosome"/>
</dbReference>